<evidence type="ECO:0000256" key="3">
    <source>
        <dbReference type="ARBA" id="ARBA00023239"/>
    </source>
</evidence>
<dbReference type="Proteomes" id="UP000284841">
    <property type="component" value="Unassembled WGS sequence"/>
</dbReference>
<proteinExistence type="inferred from homology"/>
<sequence>MRKNLRTLLAENDRLFGCFVQIPSPEIVEMARHFDYVIIDGEHGHISHEQMLSMVRAAEAVDLAVMVRISDIDPVLINRILDMGITSLLVPNVSSRKDAITLVKAAFYPPLGSRGACPFTRANYYGSSAPADYYKKTNEDLFIVATIEDAQGLAEMEDIISLDGIDGLGTGQFDLSVSLGVAGQIDHPKVREAAAKAEALAEKYGKIYTKMIMEPADSQSISSKACRLIMCGSPEIQIQNDLQGTVCEARKHLRI</sequence>
<comment type="similarity">
    <text evidence="1">Belongs to the HpcH/HpaI aldolase family.</text>
</comment>
<dbReference type="STRING" id="1776384.GCA_900086585_01390"/>
<dbReference type="GO" id="GO:0005737">
    <property type="term" value="C:cytoplasm"/>
    <property type="evidence" value="ECO:0007669"/>
    <property type="project" value="TreeGrafter"/>
</dbReference>
<evidence type="ECO:0000256" key="1">
    <source>
        <dbReference type="ARBA" id="ARBA00005568"/>
    </source>
</evidence>
<dbReference type="AlphaFoldDB" id="A0A415DVU8"/>
<dbReference type="PANTHER" id="PTHR30502:SF0">
    <property type="entry name" value="PHOSPHOENOLPYRUVATE CARBOXYLASE FAMILY PROTEIN"/>
    <property type="match status" value="1"/>
</dbReference>
<reference evidence="5 6" key="1">
    <citation type="submission" date="2018-08" db="EMBL/GenBank/DDBJ databases">
        <title>A genome reference for cultivated species of the human gut microbiota.</title>
        <authorList>
            <person name="Zou Y."/>
            <person name="Xue W."/>
            <person name="Luo G."/>
        </authorList>
    </citation>
    <scope>NUCLEOTIDE SEQUENCE [LARGE SCALE GENOMIC DNA]</scope>
    <source>
        <strain evidence="5 6">AM07-24</strain>
    </source>
</reference>
<gene>
    <name evidence="5" type="ORF">DW099_16725</name>
</gene>
<dbReference type="InterPro" id="IPR015813">
    <property type="entry name" value="Pyrv/PenolPyrv_kinase-like_dom"/>
</dbReference>
<dbReference type="EMBL" id="QRMS01000006">
    <property type="protein sequence ID" value="RHJ84617.1"/>
    <property type="molecule type" value="Genomic_DNA"/>
</dbReference>
<name>A0A415DVU8_9FIRM</name>
<keyword evidence="6" id="KW-1185">Reference proteome</keyword>
<dbReference type="SUPFAM" id="SSF51621">
    <property type="entry name" value="Phosphoenolpyruvate/pyruvate domain"/>
    <property type="match status" value="1"/>
</dbReference>
<organism evidence="5 6">
    <name type="scientific">Emergencia timonensis</name>
    <dbReference type="NCBI Taxonomy" id="1776384"/>
    <lineage>
        <taxon>Bacteria</taxon>
        <taxon>Bacillati</taxon>
        <taxon>Bacillota</taxon>
        <taxon>Clostridia</taxon>
        <taxon>Peptostreptococcales</taxon>
        <taxon>Anaerovoracaceae</taxon>
        <taxon>Emergencia</taxon>
    </lineage>
</organism>
<dbReference type="InterPro" id="IPR040442">
    <property type="entry name" value="Pyrv_kinase-like_dom_sf"/>
</dbReference>
<accession>A0A415DVU8</accession>
<evidence type="ECO:0000313" key="6">
    <source>
        <dbReference type="Proteomes" id="UP000284841"/>
    </source>
</evidence>
<evidence type="ECO:0000313" key="5">
    <source>
        <dbReference type="EMBL" id="RHJ84617.1"/>
    </source>
</evidence>
<dbReference type="OrthoDB" id="86160at2"/>
<protein>
    <submittedName>
        <fullName evidence="5">Aldolase</fullName>
    </submittedName>
</protein>
<dbReference type="InterPro" id="IPR005000">
    <property type="entry name" value="Aldolase/citrate-lyase_domain"/>
</dbReference>
<feature type="domain" description="HpcH/HpaI aldolase/citrate lyase" evidence="4">
    <location>
        <begin position="16"/>
        <end position="232"/>
    </location>
</feature>
<dbReference type="InterPro" id="IPR050251">
    <property type="entry name" value="HpcH-HpaI_aldolase"/>
</dbReference>
<keyword evidence="3" id="KW-0456">Lyase</keyword>
<dbReference type="GO" id="GO:0046872">
    <property type="term" value="F:metal ion binding"/>
    <property type="evidence" value="ECO:0007669"/>
    <property type="project" value="UniProtKB-KW"/>
</dbReference>
<comment type="caution">
    <text evidence="5">The sequence shown here is derived from an EMBL/GenBank/DDBJ whole genome shotgun (WGS) entry which is preliminary data.</text>
</comment>
<dbReference type="Gene3D" id="3.20.20.60">
    <property type="entry name" value="Phosphoenolpyruvate-binding domains"/>
    <property type="match status" value="1"/>
</dbReference>
<dbReference type="RefSeq" id="WP_118336437.1">
    <property type="nucleotide sequence ID" value="NZ_AP025567.1"/>
</dbReference>
<evidence type="ECO:0000259" key="4">
    <source>
        <dbReference type="Pfam" id="PF03328"/>
    </source>
</evidence>
<keyword evidence="2" id="KW-0479">Metal-binding</keyword>
<evidence type="ECO:0000256" key="2">
    <source>
        <dbReference type="ARBA" id="ARBA00022723"/>
    </source>
</evidence>
<dbReference type="Pfam" id="PF03328">
    <property type="entry name" value="HpcH_HpaI"/>
    <property type="match status" value="1"/>
</dbReference>
<dbReference type="GO" id="GO:0016832">
    <property type="term" value="F:aldehyde-lyase activity"/>
    <property type="evidence" value="ECO:0007669"/>
    <property type="project" value="TreeGrafter"/>
</dbReference>
<dbReference type="PANTHER" id="PTHR30502">
    <property type="entry name" value="2-KETO-3-DEOXY-L-RHAMNONATE ALDOLASE"/>
    <property type="match status" value="1"/>
</dbReference>